<dbReference type="AlphaFoldDB" id="A0AAD6TT69"/>
<protein>
    <submittedName>
        <fullName evidence="1">Uncharacterized protein</fullName>
    </submittedName>
</protein>
<feature type="non-terminal residue" evidence="1">
    <location>
        <position position="182"/>
    </location>
</feature>
<dbReference type="EMBL" id="JARJCN010000064">
    <property type="protein sequence ID" value="KAJ7078704.1"/>
    <property type="molecule type" value="Genomic_DNA"/>
</dbReference>
<comment type="caution">
    <text evidence="1">The sequence shown here is derived from an EMBL/GenBank/DDBJ whole genome shotgun (WGS) entry which is preliminary data.</text>
</comment>
<gene>
    <name evidence="1" type="ORF">B0H15DRAFT_788762</name>
</gene>
<organism evidence="1 2">
    <name type="scientific">Mycena belliarum</name>
    <dbReference type="NCBI Taxonomy" id="1033014"/>
    <lineage>
        <taxon>Eukaryota</taxon>
        <taxon>Fungi</taxon>
        <taxon>Dikarya</taxon>
        <taxon>Basidiomycota</taxon>
        <taxon>Agaricomycotina</taxon>
        <taxon>Agaricomycetes</taxon>
        <taxon>Agaricomycetidae</taxon>
        <taxon>Agaricales</taxon>
        <taxon>Marasmiineae</taxon>
        <taxon>Mycenaceae</taxon>
        <taxon>Mycena</taxon>
    </lineage>
</organism>
<sequence>MTQYLTQVNGMPQHIFKHLQKAMREFMWDGKSSPVSLDMLMAPRAAGGKKLLDLQARNDALQLMKLKSYLDLDPTTRAAWAYLTDKRLAKIVTKDSRAMEDALVNTFIQTWSPNERKWPKRHREMLKCAKKYGVAFDAIHPSPEIQGQLPLWHHFGEDPNKTQINNSPACQCLRSNHRVLNV</sequence>
<keyword evidence="2" id="KW-1185">Reference proteome</keyword>
<reference evidence="1" key="1">
    <citation type="submission" date="2023-03" db="EMBL/GenBank/DDBJ databases">
        <title>Massive genome expansion in bonnet fungi (Mycena s.s.) driven by repeated elements and novel gene families across ecological guilds.</title>
        <authorList>
            <consortium name="Lawrence Berkeley National Laboratory"/>
            <person name="Harder C.B."/>
            <person name="Miyauchi S."/>
            <person name="Viragh M."/>
            <person name="Kuo A."/>
            <person name="Thoen E."/>
            <person name="Andreopoulos B."/>
            <person name="Lu D."/>
            <person name="Skrede I."/>
            <person name="Drula E."/>
            <person name="Henrissat B."/>
            <person name="Morin E."/>
            <person name="Kohler A."/>
            <person name="Barry K."/>
            <person name="LaButti K."/>
            <person name="Morin E."/>
            <person name="Salamov A."/>
            <person name="Lipzen A."/>
            <person name="Mereny Z."/>
            <person name="Hegedus B."/>
            <person name="Baldrian P."/>
            <person name="Stursova M."/>
            <person name="Weitz H."/>
            <person name="Taylor A."/>
            <person name="Grigoriev I.V."/>
            <person name="Nagy L.G."/>
            <person name="Martin F."/>
            <person name="Kauserud H."/>
        </authorList>
    </citation>
    <scope>NUCLEOTIDE SEQUENCE</scope>
    <source>
        <strain evidence="1">CBHHK173m</strain>
    </source>
</reference>
<name>A0AAD6TT69_9AGAR</name>
<dbReference type="Proteomes" id="UP001222325">
    <property type="component" value="Unassembled WGS sequence"/>
</dbReference>
<evidence type="ECO:0000313" key="1">
    <source>
        <dbReference type="EMBL" id="KAJ7078704.1"/>
    </source>
</evidence>
<accession>A0AAD6TT69</accession>
<proteinExistence type="predicted"/>
<evidence type="ECO:0000313" key="2">
    <source>
        <dbReference type="Proteomes" id="UP001222325"/>
    </source>
</evidence>